<evidence type="ECO:0000313" key="3">
    <source>
        <dbReference type="Proteomes" id="UP000581769"/>
    </source>
</evidence>
<proteinExistence type="predicted"/>
<feature type="region of interest" description="Disordered" evidence="1">
    <location>
        <begin position="107"/>
        <end position="148"/>
    </location>
</feature>
<name>A0A840IQT5_9PSEU</name>
<reference evidence="2 3" key="1">
    <citation type="submission" date="2020-08" db="EMBL/GenBank/DDBJ databases">
        <title>Sequencing the genomes of 1000 actinobacteria strains.</title>
        <authorList>
            <person name="Klenk H.-P."/>
        </authorList>
    </citation>
    <scope>NUCLEOTIDE SEQUENCE [LARGE SCALE GENOMIC DNA]</scope>
    <source>
        <strain evidence="2 3">DSM 45859</strain>
    </source>
</reference>
<comment type="caution">
    <text evidence="2">The sequence shown here is derived from an EMBL/GenBank/DDBJ whole genome shotgun (WGS) entry which is preliminary data.</text>
</comment>
<feature type="compositionally biased region" description="Low complexity" evidence="1">
    <location>
        <begin position="114"/>
        <end position="129"/>
    </location>
</feature>
<organism evidence="2 3">
    <name type="scientific">Amycolatopsis jiangsuensis</name>
    <dbReference type="NCBI Taxonomy" id="1181879"/>
    <lineage>
        <taxon>Bacteria</taxon>
        <taxon>Bacillati</taxon>
        <taxon>Actinomycetota</taxon>
        <taxon>Actinomycetes</taxon>
        <taxon>Pseudonocardiales</taxon>
        <taxon>Pseudonocardiaceae</taxon>
        <taxon>Amycolatopsis</taxon>
    </lineage>
</organism>
<evidence type="ECO:0000256" key="1">
    <source>
        <dbReference type="SAM" id="MobiDB-lite"/>
    </source>
</evidence>
<keyword evidence="3" id="KW-1185">Reference proteome</keyword>
<dbReference type="Proteomes" id="UP000581769">
    <property type="component" value="Unassembled WGS sequence"/>
</dbReference>
<gene>
    <name evidence="2" type="ORF">BJY18_002416</name>
</gene>
<evidence type="ECO:0000313" key="2">
    <source>
        <dbReference type="EMBL" id="MBB4684931.1"/>
    </source>
</evidence>
<feature type="compositionally biased region" description="Basic and acidic residues" evidence="1">
    <location>
        <begin position="137"/>
        <end position="148"/>
    </location>
</feature>
<sequence length="148" mass="16043">MSEQEAADGEAASLRLAEEIRLLVEMVLDRAAPWLEGVVAAGHGAPDGAQAHDQGDSGCGWCPLCAIVAVVRGERPEFAARLLEQAAQLVALLRAVLADRWQPDEGVHMPGFQPAARPSAAEPAAPEPSRVQRIVVRRREDWRPEREN</sequence>
<protein>
    <submittedName>
        <fullName evidence="2">Uncharacterized protein</fullName>
    </submittedName>
</protein>
<dbReference type="RefSeq" id="WP_184780028.1">
    <property type="nucleotide sequence ID" value="NZ_JACHMG010000001.1"/>
</dbReference>
<dbReference type="EMBL" id="JACHMG010000001">
    <property type="protein sequence ID" value="MBB4684931.1"/>
    <property type="molecule type" value="Genomic_DNA"/>
</dbReference>
<dbReference type="AlphaFoldDB" id="A0A840IQT5"/>
<accession>A0A840IQT5</accession>